<dbReference type="InterPro" id="IPR013745">
    <property type="entry name" value="Bit61/PRR5"/>
</dbReference>
<dbReference type="PANTHER" id="PTHR32428:SF2">
    <property type="entry name" value="TARGET OF RAPAMYCIN COMPLEX 2 SUBUNIT BIT61-RELATED"/>
    <property type="match status" value="1"/>
</dbReference>
<evidence type="ECO:0000313" key="2">
    <source>
        <dbReference type="Proteomes" id="UP000694941"/>
    </source>
</evidence>
<accession>A0ABM1SUE8</accession>
<evidence type="ECO:0000256" key="1">
    <source>
        <dbReference type="ARBA" id="ARBA00010453"/>
    </source>
</evidence>
<dbReference type="Proteomes" id="UP000694941">
    <property type="component" value="Unplaced"/>
</dbReference>
<keyword evidence="2" id="KW-1185">Reference proteome</keyword>
<sequence length="174" mass="19746">MEETWEDFFYKILPLLDACMVHVKTREHLTIRQTALISFRDLVVLKLDTAGAIYSAADIIPPGIKHMLLILQNVKDQYPPCKNKLKLESLVAKVVSPFLGFTGLYYGGEEPVVLSKEPQLVTRQRLSDGGRRISRPFSLQPKQLETLNEMFLSALCKQKGDHCTKTHSCCLKNK</sequence>
<dbReference type="PANTHER" id="PTHR32428">
    <property type="entry name" value="TARGET OF RAPAMYCIN COMPLEX 2 SUBUNIT BIT61-RELATED"/>
    <property type="match status" value="1"/>
</dbReference>
<evidence type="ECO:0000313" key="3">
    <source>
        <dbReference type="RefSeq" id="XP_022247254.1"/>
    </source>
</evidence>
<protein>
    <submittedName>
        <fullName evidence="3">Proline-rich protein 5-like</fullName>
    </submittedName>
</protein>
<dbReference type="GeneID" id="111086883"/>
<name>A0ABM1SUE8_LIMPO</name>
<dbReference type="RefSeq" id="XP_022247254.1">
    <property type="nucleotide sequence ID" value="XM_022391546.1"/>
</dbReference>
<reference evidence="3" key="1">
    <citation type="submission" date="2025-08" db="UniProtKB">
        <authorList>
            <consortium name="RefSeq"/>
        </authorList>
    </citation>
    <scope>IDENTIFICATION</scope>
    <source>
        <tissue evidence="3">Muscle</tissue>
    </source>
</reference>
<gene>
    <name evidence="3" type="primary">LOC111086883</name>
</gene>
<organism evidence="2 3">
    <name type="scientific">Limulus polyphemus</name>
    <name type="common">Atlantic horseshoe crab</name>
    <dbReference type="NCBI Taxonomy" id="6850"/>
    <lineage>
        <taxon>Eukaryota</taxon>
        <taxon>Metazoa</taxon>
        <taxon>Ecdysozoa</taxon>
        <taxon>Arthropoda</taxon>
        <taxon>Chelicerata</taxon>
        <taxon>Merostomata</taxon>
        <taxon>Xiphosura</taxon>
        <taxon>Limulidae</taxon>
        <taxon>Limulus</taxon>
    </lineage>
</organism>
<comment type="similarity">
    <text evidence="1">Belongs to the PROTOR family.</text>
</comment>
<proteinExistence type="inferred from homology"/>